<evidence type="ECO:0008006" key="4">
    <source>
        <dbReference type="Google" id="ProtNLM"/>
    </source>
</evidence>
<protein>
    <recommendedName>
        <fullName evidence="4">Lipoprotein</fullName>
    </recommendedName>
</protein>
<organism evidence="2 3">
    <name type="scientific">Spiroplasma clarkii</name>
    <dbReference type="NCBI Taxonomy" id="2139"/>
    <lineage>
        <taxon>Bacteria</taxon>
        <taxon>Bacillati</taxon>
        <taxon>Mycoplasmatota</taxon>
        <taxon>Mollicutes</taxon>
        <taxon>Entomoplasmatales</taxon>
        <taxon>Spiroplasmataceae</taxon>
        <taxon>Spiroplasma</taxon>
    </lineage>
</organism>
<dbReference type="AlphaFoldDB" id="A0A1Y0L2A2"/>
<dbReference type="InterPro" id="IPR054816">
    <property type="entry name" value="Lipoprotein_mollicutes-type_CS"/>
</dbReference>
<dbReference type="RefSeq" id="WP_100254987.1">
    <property type="nucleotide sequence ID" value="NZ_CP015819.1"/>
</dbReference>
<keyword evidence="3" id="KW-1185">Reference proteome</keyword>
<evidence type="ECO:0000256" key="1">
    <source>
        <dbReference type="SAM" id="SignalP"/>
    </source>
</evidence>
<gene>
    <name evidence="2" type="ORF">SCLAR_v1c11550</name>
</gene>
<dbReference type="EMBL" id="CP024870">
    <property type="protein sequence ID" value="ATX71455.1"/>
    <property type="molecule type" value="Genomic_DNA"/>
</dbReference>
<name>A0A1Y0L2A2_9MOLU</name>
<dbReference type="NCBIfam" id="NF038029">
    <property type="entry name" value="LP_plasma"/>
    <property type="match status" value="1"/>
</dbReference>
<evidence type="ECO:0000313" key="3">
    <source>
        <dbReference type="Proteomes" id="UP000231179"/>
    </source>
</evidence>
<evidence type="ECO:0000313" key="2">
    <source>
        <dbReference type="EMBL" id="ATX71455.1"/>
    </source>
</evidence>
<dbReference type="KEGG" id="scla:SCLARK_001649"/>
<feature type="signal peptide" evidence="1">
    <location>
        <begin position="1"/>
        <end position="23"/>
    </location>
</feature>
<accession>A0A1Y0L2A2</accession>
<sequence>MKKLLAFFAATGFVASTSTNVIACGDKLTEEEKEWEKYSSIAMLFKDKVITEMESFVKSETLSNAFQKVFEYNDETGKLNVNNNANLDTVEKVELTDGAKFVLSKQTFAKYLLNRVKTKFTDYKIAEDKQTFSNQGKMFSEELSNHSDWVKNTDYYKSLQNQIGNGDDSEIYVKLSELDDFDPLSFDFINNSDWPQEIKDKKLQLNDNYLVLTMPINLAYVYVISDGITKLDFLSSLRDEAANFKDLTSKWRGTFAWRL</sequence>
<feature type="chain" id="PRO_5012055962" description="Lipoprotein" evidence="1">
    <location>
        <begin position="24"/>
        <end position="259"/>
    </location>
</feature>
<dbReference type="OrthoDB" id="389335at2"/>
<keyword evidence="1" id="KW-0732">Signal</keyword>
<dbReference type="Proteomes" id="UP000231179">
    <property type="component" value="Chromosome"/>
</dbReference>
<proteinExistence type="predicted"/>
<reference evidence="2 3" key="1">
    <citation type="submission" date="2017-11" db="EMBL/GenBank/DDBJ databases">
        <title>Complete genome sequence of Spiroplasma clarkii CN-5 (DSM 19994).</title>
        <authorList>
            <person name="Tsai Y.-M."/>
            <person name="Chang A."/>
            <person name="Lo W.-S."/>
            <person name="Kuo C.-H."/>
        </authorList>
    </citation>
    <scope>NUCLEOTIDE SEQUENCE [LARGE SCALE GENOMIC DNA]</scope>
    <source>
        <strain evidence="2 3">CN-5</strain>
    </source>
</reference>